<dbReference type="Proteomes" id="UP001286313">
    <property type="component" value="Unassembled WGS sequence"/>
</dbReference>
<evidence type="ECO:0000313" key="2">
    <source>
        <dbReference type="EMBL" id="KAK3857599.1"/>
    </source>
</evidence>
<evidence type="ECO:0000313" key="3">
    <source>
        <dbReference type="Proteomes" id="UP001286313"/>
    </source>
</evidence>
<evidence type="ECO:0000256" key="1">
    <source>
        <dbReference type="SAM" id="MobiDB-lite"/>
    </source>
</evidence>
<protein>
    <submittedName>
        <fullName evidence="2">Uncharacterized protein</fullName>
    </submittedName>
</protein>
<proteinExistence type="predicted"/>
<reference evidence="2" key="1">
    <citation type="submission" date="2023-10" db="EMBL/GenBank/DDBJ databases">
        <title>Genome assemblies of two species of porcelain crab, Petrolisthes cinctipes and Petrolisthes manimaculis (Anomura: Porcellanidae).</title>
        <authorList>
            <person name="Angst P."/>
        </authorList>
    </citation>
    <scope>NUCLEOTIDE SEQUENCE</scope>
    <source>
        <strain evidence="2">PB745_01</strain>
        <tissue evidence="2">Gill</tissue>
    </source>
</reference>
<comment type="caution">
    <text evidence="2">The sequence shown here is derived from an EMBL/GenBank/DDBJ whole genome shotgun (WGS) entry which is preliminary data.</text>
</comment>
<dbReference type="EMBL" id="JAWQEG010005565">
    <property type="protein sequence ID" value="KAK3857599.1"/>
    <property type="molecule type" value="Genomic_DNA"/>
</dbReference>
<feature type="region of interest" description="Disordered" evidence="1">
    <location>
        <begin position="1"/>
        <end position="24"/>
    </location>
</feature>
<dbReference type="AlphaFoldDB" id="A0AAE1BY97"/>
<feature type="compositionally biased region" description="Acidic residues" evidence="1">
    <location>
        <begin position="1"/>
        <end position="12"/>
    </location>
</feature>
<gene>
    <name evidence="2" type="ORF">Pcinc_036156</name>
</gene>
<organism evidence="2 3">
    <name type="scientific">Petrolisthes cinctipes</name>
    <name type="common">Flat porcelain crab</name>
    <dbReference type="NCBI Taxonomy" id="88211"/>
    <lineage>
        <taxon>Eukaryota</taxon>
        <taxon>Metazoa</taxon>
        <taxon>Ecdysozoa</taxon>
        <taxon>Arthropoda</taxon>
        <taxon>Crustacea</taxon>
        <taxon>Multicrustacea</taxon>
        <taxon>Malacostraca</taxon>
        <taxon>Eumalacostraca</taxon>
        <taxon>Eucarida</taxon>
        <taxon>Decapoda</taxon>
        <taxon>Pleocyemata</taxon>
        <taxon>Anomura</taxon>
        <taxon>Galatheoidea</taxon>
        <taxon>Porcellanidae</taxon>
        <taxon>Petrolisthes</taxon>
    </lineage>
</organism>
<accession>A0AAE1BY97</accession>
<sequence length="98" mass="10713">MRKEEEEEEEDVGGVASSPACLPPPTSRLALWGVFGVAEGAGGGASPKIIGGAPRDTQRIRNVIPRKERNRRRRQTTLTQAASLETYHHHLHRAGSFT</sequence>
<keyword evidence="3" id="KW-1185">Reference proteome</keyword>
<name>A0AAE1BY97_PETCI</name>